<keyword evidence="1" id="KW-0227">DNA damage</keyword>
<name>A0A081BTJ7_9BACT</name>
<proteinExistence type="predicted"/>
<evidence type="ECO:0000313" key="3">
    <source>
        <dbReference type="EMBL" id="GAK54728.1"/>
    </source>
</evidence>
<dbReference type="NCBIfam" id="TIGR00589">
    <property type="entry name" value="ogt"/>
    <property type="match status" value="1"/>
</dbReference>
<dbReference type="SUPFAM" id="SSF46767">
    <property type="entry name" value="Methylated DNA-protein cysteine methyltransferase, C-terminal domain"/>
    <property type="match status" value="1"/>
</dbReference>
<accession>A0A081BTJ7</accession>
<organism evidence="3">
    <name type="scientific">Candidatus Moduliflexus flocculans</name>
    <dbReference type="NCBI Taxonomy" id="1499966"/>
    <lineage>
        <taxon>Bacteria</taxon>
        <taxon>Candidatus Moduliflexota</taxon>
        <taxon>Candidatus Moduliflexia</taxon>
        <taxon>Candidatus Moduliflexales</taxon>
        <taxon>Candidatus Moduliflexaceae</taxon>
    </lineage>
</organism>
<dbReference type="PANTHER" id="PTHR42942">
    <property type="entry name" value="6-O-METHYLGUANINE DNA METHYLTRANSFERASE"/>
    <property type="match status" value="1"/>
</dbReference>
<dbReference type="GO" id="GO:0032259">
    <property type="term" value="P:methylation"/>
    <property type="evidence" value="ECO:0007669"/>
    <property type="project" value="UniProtKB-KW"/>
</dbReference>
<dbReference type="Gene3D" id="1.10.10.10">
    <property type="entry name" value="Winged helix-like DNA-binding domain superfamily/Winged helix DNA-binding domain"/>
    <property type="match status" value="1"/>
</dbReference>
<keyword evidence="4" id="KW-1185">Reference proteome</keyword>
<dbReference type="AlphaFoldDB" id="A0A081BTJ7"/>
<dbReference type="Pfam" id="PF01035">
    <property type="entry name" value="DNA_binding_1"/>
    <property type="match status" value="1"/>
</dbReference>
<keyword evidence="3" id="KW-0808">Transferase</keyword>
<keyword evidence="3" id="KW-0489">Methyltransferase</keyword>
<dbReference type="PANTHER" id="PTHR42942:SF1">
    <property type="entry name" value="ALKYLTRANSFERASE-LIKE PROTEIN 1"/>
    <property type="match status" value="1"/>
</dbReference>
<reference evidence="3" key="1">
    <citation type="journal article" date="2015" name="PeerJ">
        <title>First genomic representation of candidate bacterial phylum KSB3 points to enhanced environmental sensing as a trigger of wastewater bulking.</title>
        <authorList>
            <person name="Sekiguchi Y."/>
            <person name="Ohashi A."/>
            <person name="Parks D.H."/>
            <person name="Yamauchi T."/>
            <person name="Tyson G.W."/>
            <person name="Hugenholtz P."/>
        </authorList>
    </citation>
    <scope>NUCLEOTIDE SEQUENCE [LARGE SCALE GENOMIC DNA]</scope>
</reference>
<feature type="domain" description="Methylated-DNA-[protein]-cysteine S-methyltransferase DNA binding" evidence="2">
    <location>
        <begin position="5"/>
        <end position="90"/>
    </location>
</feature>
<dbReference type="Proteomes" id="UP000030700">
    <property type="component" value="Unassembled WGS sequence"/>
</dbReference>
<dbReference type="CDD" id="cd06445">
    <property type="entry name" value="ATase"/>
    <property type="match status" value="1"/>
</dbReference>
<dbReference type="EMBL" id="DF820462">
    <property type="protein sequence ID" value="GAK54728.1"/>
    <property type="molecule type" value="Genomic_DNA"/>
</dbReference>
<dbReference type="HOGENOM" id="CLU_000445_52_5_0"/>
<sequence>MNMINFYQEVYALVARIPRGRVMTYGQIAALLGRPTAARAVGYALHNLPSGSNLPWQRVINAQGKISPRGARDMMHEPALQQLLLEAEGIVFDREGRLDLRRHLWQPE</sequence>
<evidence type="ECO:0000259" key="2">
    <source>
        <dbReference type="Pfam" id="PF01035"/>
    </source>
</evidence>
<gene>
    <name evidence="3" type="ORF">U14_06016</name>
</gene>
<protein>
    <submittedName>
        <fullName evidence="3">6-O-methylguanine DNA methyltransferase, DNA binding domain</fullName>
    </submittedName>
</protein>
<dbReference type="STRING" id="1499966.U14_06016"/>
<dbReference type="InterPro" id="IPR036388">
    <property type="entry name" value="WH-like_DNA-bd_sf"/>
</dbReference>
<dbReference type="InterPro" id="IPR014048">
    <property type="entry name" value="MethylDNA_cys_MeTrfase_DNA-bd"/>
</dbReference>
<evidence type="ECO:0000256" key="1">
    <source>
        <dbReference type="ARBA" id="ARBA00022763"/>
    </source>
</evidence>
<dbReference type="GO" id="GO:0008168">
    <property type="term" value="F:methyltransferase activity"/>
    <property type="evidence" value="ECO:0007669"/>
    <property type="project" value="UniProtKB-KW"/>
</dbReference>
<dbReference type="InterPro" id="IPR052520">
    <property type="entry name" value="ATL_DNA_repair"/>
</dbReference>
<dbReference type="InterPro" id="IPR036217">
    <property type="entry name" value="MethylDNA_cys_MeTrfase_DNAb"/>
</dbReference>
<evidence type="ECO:0000313" key="4">
    <source>
        <dbReference type="Proteomes" id="UP000030700"/>
    </source>
</evidence>
<dbReference type="GO" id="GO:0006281">
    <property type="term" value="P:DNA repair"/>
    <property type="evidence" value="ECO:0007669"/>
    <property type="project" value="InterPro"/>
</dbReference>